<name>A0A913ZWD8_PATMI</name>
<evidence type="ECO:0000259" key="2">
    <source>
        <dbReference type="PROSITE" id="PS50041"/>
    </source>
</evidence>
<dbReference type="SMART" id="SM00034">
    <property type="entry name" value="CLECT"/>
    <property type="match status" value="1"/>
</dbReference>
<dbReference type="Pfam" id="PF00059">
    <property type="entry name" value="Lectin_C"/>
    <property type="match status" value="1"/>
</dbReference>
<dbReference type="InterPro" id="IPR016187">
    <property type="entry name" value="CTDL_fold"/>
</dbReference>
<organism evidence="3 4">
    <name type="scientific">Patiria miniata</name>
    <name type="common">Bat star</name>
    <name type="synonym">Asterina miniata</name>
    <dbReference type="NCBI Taxonomy" id="46514"/>
    <lineage>
        <taxon>Eukaryota</taxon>
        <taxon>Metazoa</taxon>
        <taxon>Echinodermata</taxon>
        <taxon>Eleutherozoa</taxon>
        <taxon>Asterozoa</taxon>
        <taxon>Asteroidea</taxon>
        <taxon>Valvatacea</taxon>
        <taxon>Valvatida</taxon>
        <taxon>Asterinidae</taxon>
        <taxon>Patiria</taxon>
    </lineage>
</organism>
<protein>
    <recommendedName>
        <fullName evidence="2">C-type lectin domain-containing protein</fullName>
    </recommendedName>
</protein>
<evidence type="ECO:0000313" key="4">
    <source>
        <dbReference type="Proteomes" id="UP000887568"/>
    </source>
</evidence>
<dbReference type="Proteomes" id="UP000887568">
    <property type="component" value="Unplaced"/>
</dbReference>
<dbReference type="AlphaFoldDB" id="A0A913ZWD8"/>
<dbReference type="RefSeq" id="XP_038055968.1">
    <property type="nucleotide sequence ID" value="XM_038200040.1"/>
</dbReference>
<dbReference type="InterPro" id="IPR016186">
    <property type="entry name" value="C-type_lectin-like/link_sf"/>
</dbReference>
<dbReference type="InterPro" id="IPR001304">
    <property type="entry name" value="C-type_lectin-like"/>
</dbReference>
<dbReference type="PROSITE" id="PS50041">
    <property type="entry name" value="C_TYPE_LECTIN_2"/>
    <property type="match status" value="1"/>
</dbReference>
<sequence length="161" mass="17864">MKALLLTMVVATICQLAFAACPESDGDRPWRESGCSCYQVVLTPSTWTEARDHCAKMLPGAHLATLTSRSEISDLLWNVMGHDVDLSLCPSLFHWIGVTDIGHDDIFTQIDGATYENWVQPFEPHHKPDQDDCGAMHPHGGSWYGEPCSFQHCFVCEVGTI</sequence>
<dbReference type="Gene3D" id="3.10.100.10">
    <property type="entry name" value="Mannose-Binding Protein A, subunit A"/>
    <property type="match status" value="1"/>
</dbReference>
<dbReference type="InterPro" id="IPR050111">
    <property type="entry name" value="C-type_lectin/snaclec_domain"/>
</dbReference>
<dbReference type="PROSITE" id="PS51257">
    <property type="entry name" value="PROKAR_LIPOPROTEIN"/>
    <property type="match status" value="1"/>
</dbReference>
<reference evidence="3" key="1">
    <citation type="submission" date="2022-11" db="UniProtKB">
        <authorList>
            <consortium name="EnsemblMetazoa"/>
        </authorList>
    </citation>
    <scope>IDENTIFICATION</scope>
</reference>
<keyword evidence="1" id="KW-0732">Signal</keyword>
<feature type="domain" description="C-type lectin" evidence="2">
    <location>
        <begin position="33"/>
        <end position="157"/>
    </location>
</feature>
<proteinExistence type="predicted"/>
<dbReference type="EnsemblMetazoa" id="XM_038200040.1">
    <property type="protein sequence ID" value="XP_038055968.1"/>
    <property type="gene ID" value="LOC119727959"/>
</dbReference>
<accession>A0A913ZWD8</accession>
<dbReference type="GeneID" id="119727959"/>
<dbReference type="CDD" id="cd00037">
    <property type="entry name" value="CLECT"/>
    <property type="match status" value="1"/>
</dbReference>
<dbReference type="SUPFAM" id="SSF56436">
    <property type="entry name" value="C-type lectin-like"/>
    <property type="match status" value="1"/>
</dbReference>
<dbReference type="PANTHER" id="PTHR22803">
    <property type="entry name" value="MANNOSE, PHOSPHOLIPASE, LECTIN RECEPTOR RELATED"/>
    <property type="match status" value="1"/>
</dbReference>
<feature type="signal peptide" evidence="1">
    <location>
        <begin position="1"/>
        <end position="19"/>
    </location>
</feature>
<keyword evidence="4" id="KW-1185">Reference proteome</keyword>
<evidence type="ECO:0000256" key="1">
    <source>
        <dbReference type="SAM" id="SignalP"/>
    </source>
</evidence>
<feature type="chain" id="PRO_5037295066" description="C-type lectin domain-containing protein" evidence="1">
    <location>
        <begin position="20"/>
        <end position="161"/>
    </location>
</feature>
<evidence type="ECO:0000313" key="3">
    <source>
        <dbReference type="EnsemblMetazoa" id="XP_038055968.1"/>
    </source>
</evidence>